<dbReference type="GO" id="GO:0005829">
    <property type="term" value="C:cytosol"/>
    <property type="evidence" value="ECO:0007669"/>
    <property type="project" value="TreeGrafter"/>
</dbReference>
<dbReference type="InterPro" id="IPR019949">
    <property type="entry name" value="CmoO-like"/>
</dbReference>
<dbReference type="InterPro" id="IPR050766">
    <property type="entry name" value="Bact_Lucif_Oxidored"/>
</dbReference>
<dbReference type="eggNOG" id="COG2141">
    <property type="taxonomic scope" value="Bacteria"/>
</dbReference>
<dbReference type="Gene3D" id="3.20.20.30">
    <property type="entry name" value="Luciferase-like domain"/>
    <property type="match status" value="1"/>
</dbReference>
<comment type="caution">
    <text evidence="2">The sequence shown here is derived from an EMBL/GenBank/DDBJ whole genome shotgun (WGS) entry which is preliminary data.</text>
</comment>
<dbReference type="InterPro" id="IPR036661">
    <property type="entry name" value="Luciferase-like_sf"/>
</dbReference>
<keyword evidence="2" id="KW-0560">Oxidoreductase</keyword>
<accession>A0A087EKL4</accession>
<dbReference type="SUPFAM" id="SSF51679">
    <property type="entry name" value="Bacterial luciferase-like"/>
    <property type="match status" value="1"/>
</dbReference>
<dbReference type="EMBL" id="JGZU01000002">
    <property type="protein sequence ID" value="KFJ08315.1"/>
    <property type="molecule type" value="Genomic_DNA"/>
</dbReference>
<evidence type="ECO:0000313" key="2">
    <source>
        <dbReference type="EMBL" id="KFJ08315.1"/>
    </source>
</evidence>
<comment type="similarity">
    <text evidence="1">To bacterial alkanal monooxygenase alpha and beta chains.</text>
</comment>
<dbReference type="PANTHER" id="PTHR30137">
    <property type="entry name" value="LUCIFERASE-LIKE MONOOXYGENASE"/>
    <property type="match status" value="1"/>
</dbReference>
<gene>
    <name evidence="2" type="ORF">BITS_0824</name>
</gene>
<dbReference type="GO" id="GO:0004497">
    <property type="term" value="F:monooxygenase activity"/>
    <property type="evidence" value="ECO:0007669"/>
    <property type="project" value="UniProtKB-KW"/>
</dbReference>
<evidence type="ECO:0000256" key="1">
    <source>
        <dbReference type="ARBA" id="ARBA00007789"/>
    </source>
</evidence>
<keyword evidence="3" id="KW-1185">Reference proteome</keyword>
<dbReference type="STRING" id="356829.BITS_0824"/>
<reference evidence="2 3" key="1">
    <citation type="submission" date="2014-03" db="EMBL/GenBank/DDBJ databases">
        <title>Genomics of Bifidobacteria.</title>
        <authorList>
            <person name="Ventura M."/>
            <person name="Milani C."/>
            <person name="Lugli G.A."/>
        </authorList>
    </citation>
    <scope>NUCLEOTIDE SEQUENCE [LARGE SCALE GENOMIC DNA]</scope>
    <source>
        <strain evidence="2 3">JCM 13495</strain>
    </source>
</reference>
<name>A0A087EKL4_9BIFI</name>
<dbReference type="PANTHER" id="PTHR30137:SF6">
    <property type="entry name" value="LUCIFERASE-LIKE MONOOXYGENASE"/>
    <property type="match status" value="1"/>
</dbReference>
<organism evidence="2 3">
    <name type="scientific">Bifidobacterium tsurumiense</name>
    <dbReference type="NCBI Taxonomy" id="356829"/>
    <lineage>
        <taxon>Bacteria</taxon>
        <taxon>Bacillati</taxon>
        <taxon>Actinomycetota</taxon>
        <taxon>Actinomycetes</taxon>
        <taxon>Bifidobacteriales</taxon>
        <taxon>Bifidobacteriaceae</taxon>
        <taxon>Bifidobacterium</taxon>
    </lineage>
</organism>
<evidence type="ECO:0000313" key="3">
    <source>
        <dbReference type="Proteomes" id="UP000029080"/>
    </source>
</evidence>
<dbReference type="AlphaFoldDB" id="A0A087EKL4"/>
<dbReference type="GO" id="GO:0016705">
    <property type="term" value="F:oxidoreductase activity, acting on paired donors, with incorporation or reduction of molecular oxygen"/>
    <property type="evidence" value="ECO:0007669"/>
    <property type="project" value="InterPro"/>
</dbReference>
<keyword evidence="2" id="KW-0503">Monooxygenase</keyword>
<dbReference type="RefSeq" id="WP_026641786.1">
    <property type="nucleotide sequence ID" value="NZ_JAXEUP010000019.1"/>
</dbReference>
<dbReference type="Pfam" id="PF00296">
    <property type="entry name" value="Bac_luciferase"/>
    <property type="match status" value="1"/>
</dbReference>
<sequence>MKVSVLDLVPVRQGQSYREAIGSMIRLAQDLDGLGYERLWIAEHHNAPSLASSATQLLISEALAHTERIRVGSGGVMLPNHSPYIVAEQYGTLETLYPGRVDLGLGRAPGTDQQTAMALRRHQIGRETQFPQELLELRGYFEGTNPVSAYPAKGLNVPMIVLGSSTDSAHLAANLGLPYSFASHFAPAMLEEAVEIYRREFKPSKYAEKPYVIIGVNASLADSDAEAEKLFTSQIRMFLGIVTNKPQPLQAPADSMESLWRQHAEERATASPHFGPVAFDPTLLIGRERAVVEQMASVSLVGNSQSVGRQIRELKQRVEFDELMAVSYIFDERAEKRSFELLGRVVLDAG</sequence>
<protein>
    <submittedName>
        <fullName evidence="2">Luciferase-like monooxygenase</fullName>
    </submittedName>
</protein>
<dbReference type="NCBIfam" id="TIGR03558">
    <property type="entry name" value="oxido_grp_1"/>
    <property type="match status" value="1"/>
</dbReference>
<dbReference type="InterPro" id="IPR011251">
    <property type="entry name" value="Luciferase-like_dom"/>
</dbReference>
<dbReference type="Proteomes" id="UP000029080">
    <property type="component" value="Unassembled WGS sequence"/>
</dbReference>
<proteinExistence type="predicted"/>
<dbReference type="OrthoDB" id="9780518at2"/>